<dbReference type="InterPro" id="IPR016024">
    <property type="entry name" value="ARM-type_fold"/>
</dbReference>
<dbReference type="GO" id="GO:0008287">
    <property type="term" value="C:protein serine/threonine phosphatase complex"/>
    <property type="evidence" value="ECO:0007669"/>
    <property type="project" value="TreeGrafter"/>
</dbReference>
<dbReference type="Gene3D" id="1.25.10.10">
    <property type="entry name" value="Leucine-rich Repeat Variant"/>
    <property type="match status" value="1"/>
</dbReference>
<dbReference type="Proteomes" id="UP000270094">
    <property type="component" value="Unassembled WGS sequence"/>
</dbReference>
<dbReference type="EMBL" id="UYYB01129304">
    <property type="protein sequence ID" value="VDM84322.1"/>
    <property type="molecule type" value="Genomic_DNA"/>
</dbReference>
<organism evidence="1 2">
    <name type="scientific">Strongylus vulgaris</name>
    <name type="common">Blood worm</name>
    <dbReference type="NCBI Taxonomy" id="40348"/>
    <lineage>
        <taxon>Eukaryota</taxon>
        <taxon>Metazoa</taxon>
        <taxon>Ecdysozoa</taxon>
        <taxon>Nematoda</taxon>
        <taxon>Chromadorea</taxon>
        <taxon>Rhabditida</taxon>
        <taxon>Rhabditina</taxon>
        <taxon>Rhabditomorpha</taxon>
        <taxon>Strongyloidea</taxon>
        <taxon>Strongylidae</taxon>
        <taxon>Strongylus</taxon>
    </lineage>
</organism>
<reference evidence="1 2" key="1">
    <citation type="submission" date="2018-11" db="EMBL/GenBank/DDBJ databases">
        <authorList>
            <consortium name="Pathogen Informatics"/>
        </authorList>
    </citation>
    <scope>NUCLEOTIDE SEQUENCE [LARGE SCALE GENOMIC DNA]</scope>
</reference>
<evidence type="ECO:0000313" key="1">
    <source>
        <dbReference type="EMBL" id="VDM84322.1"/>
    </source>
</evidence>
<gene>
    <name evidence="1" type="ORF">SVUK_LOCUS19320</name>
</gene>
<dbReference type="GO" id="GO:0005829">
    <property type="term" value="C:cytosol"/>
    <property type="evidence" value="ECO:0007669"/>
    <property type="project" value="TreeGrafter"/>
</dbReference>
<dbReference type="SUPFAM" id="SSF48371">
    <property type="entry name" value="ARM repeat"/>
    <property type="match status" value="1"/>
</dbReference>
<dbReference type="AlphaFoldDB" id="A0A3P7LYU2"/>
<dbReference type="PANTHER" id="PTHR21467">
    <property type="entry name" value="PROTEIN PHOSPHATASE 4 REGULATORY SUBUNIT 4 PPP4R4"/>
    <property type="match status" value="1"/>
</dbReference>
<dbReference type="PANTHER" id="PTHR21467:SF0">
    <property type="entry name" value="SERINE_THREONINE-PROTEIN PHOSPHATASE 4 REGULATORY SUBUNIT 4"/>
    <property type="match status" value="1"/>
</dbReference>
<dbReference type="GO" id="GO:0019888">
    <property type="term" value="F:protein phosphatase regulator activity"/>
    <property type="evidence" value="ECO:0007669"/>
    <property type="project" value="TreeGrafter"/>
</dbReference>
<proteinExistence type="predicted"/>
<name>A0A3P7LYU2_STRVU</name>
<dbReference type="OrthoDB" id="340346at2759"/>
<keyword evidence="2" id="KW-1185">Reference proteome</keyword>
<dbReference type="InterPro" id="IPR011989">
    <property type="entry name" value="ARM-like"/>
</dbReference>
<evidence type="ECO:0008006" key="3">
    <source>
        <dbReference type="Google" id="ProtNLM"/>
    </source>
</evidence>
<evidence type="ECO:0000313" key="2">
    <source>
        <dbReference type="Proteomes" id="UP000270094"/>
    </source>
</evidence>
<protein>
    <recommendedName>
        <fullName evidence="3">Condensin complex subunit 1 C-terminal domain-containing protein</fullName>
    </recommendedName>
</protein>
<sequence>MIEWTGIAAAWLETLVDVAERVSLESVKQYIVPVVQQQAEPAQRVQRRIIATKLLHKLADILPSNEVRKELGPCAQILCQDSNSNVRTSMAQRLPVIARALKNSSDAVSLLLPCFVQLYQDDDVTVKEACMNNIAQCIPHFTNGKEEFCLGLRSYVLKDVLDRLDMCWILNTYCKIAQISQTQTENTTQQIMFTMCRRMSAFNLPVS</sequence>
<accession>A0A3P7LYU2</accession>
<dbReference type="InterPro" id="IPR039918">
    <property type="entry name" value="PPP4R4"/>
</dbReference>